<protein>
    <recommendedName>
        <fullName evidence="5">3-deoxy-manno-octulosonate cytidylyltransferase</fullName>
        <ecNumber evidence="5">2.7.7.38</ecNumber>
    </recommendedName>
    <alternativeName>
        <fullName evidence="5">CMP-2-keto-3-deoxyoctulosonic acid synthase</fullName>
        <shortName evidence="5">CKS</shortName>
        <shortName evidence="5">CMP-KDO synthase</shortName>
    </alternativeName>
</protein>
<evidence type="ECO:0000313" key="7">
    <source>
        <dbReference type="Proteomes" id="UP000286482"/>
    </source>
</evidence>
<dbReference type="InterPro" id="IPR003329">
    <property type="entry name" value="Cytidylyl_trans"/>
</dbReference>
<dbReference type="SUPFAM" id="SSF53448">
    <property type="entry name" value="Nucleotide-diphospho-sugar transferases"/>
    <property type="match status" value="1"/>
</dbReference>
<dbReference type="InterPro" id="IPR004528">
    <property type="entry name" value="KdsB"/>
</dbReference>
<evidence type="ECO:0000256" key="1">
    <source>
        <dbReference type="ARBA" id="ARBA00004370"/>
    </source>
</evidence>
<evidence type="ECO:0000256" key="4">
    <source>
        <dbReference type="ARBA" id="ARBA00022985"/>
    </source>
</evidence>
<dbReference type="AlphaFoldDB" id="A0A420EAS7"/>
<comment type="similarity">
    <text evidence="5">Belongs to the KdsB family.</text>
</comment>
<dbReference type="CDD" id="cd02517">
    <property type="entry name" value="CMP-KDO-Synthetase"/>
    <property type="match status" value="1"/>
</dbReference>
<evidence type="ECO:0000256" key="5">
    <source>
        <dbReference type="HAMAP-Rule" id="MF_00057"/>
    </source>
</evidence>
<comment type="caution">
    <text evidence="6">The sequence shown here is derived from an EMBL/GenBank/DDBJ whole genome shotgun (WGS) entry which is preliminary data.</text>
</comment>
<dbReference type="NCBIfam" id="TIGR00466">
    <property type="entry name" value="kdsB"/>
    <property type="match status" value="1"/>
</dbReference>
<dbReference type="RefSeq" id="WP_120355026.1">
    <property type="nucleotide sequence ID" value="NZ_RAQO01000006.1"/>
</dbReference>
<dbReference type="PANTHER" id="PTHR42866:SF2">
    <property type="entry name" value="3-DEOXY-MANNO-OCTULOSONATE CYTIDYLYLTRANSFERASE, MITOCHONDRIAL"/>
    <property type="match status" value="1"/>
</dbReference>
<evidence type="ECO:0000313" key="6">
    <source>
        <dbReference type="EMBL" id="RKF17799.1"/>
    </source>
</evidence>
<comment type="catalytic activity">
    <reaction evidence="5">
        <text>3-deoxy-alpha-D-manno-oct-2-ulosonate + CTP = CMP-3-deoxy-beta-D-manno-octulosonate + diphosphate</text>
        <dbReference type="Rhea" id="RHEA:23448"/>
        <dbReference type="ChEBI" id="CHEBI:33019"/>
        <dbReference type="ChEBI" id="CHEBI:37563"/>
        <dbReference type="ChEBI" id="CHEBI:85986"/>
        <dbReference type="ChEBI" id="CHEBI:85987"/>
        <dbReference type="EC" id="2.7.7.38"/>
    </reaction>
</comment>
<dbReference type="InterPro" id="IPR029044">
    <property type="entry name" value="Nucleotide-diphossugar_trans"/>
</dbReference>
<dbReference type="NCBIfam" id="NF003952">
    <property type="entry name" value="PRK05450.1-5"/>
    <property type="match status" value="1"/>
</dbReference>
<dbReference type="Pfam" id="PF02348">
    <property type="entry name" value="CTP_transf_3"/>
    <property type="match status" value="1"/>
</dbReference>
<dbReference type="EC" id="2.7.7.38" evidence="5"/>
<dbReference type="PANTHER" id="PTHR42866">
    <property type="entry name" value="3-DEOXY-MANNO-OCTULOSONATE CYTIDYLYLTRANSFERASE"/>
    <property type="match status" value="1"/>
</dbReference>
<keyword evidence="2 5" id="KW-0808">Transferase</keyword>
<dbReference type="GO" id="GO:0008690">
    <property type="term" value="F:3-deoxy-manno-octulosonate cytidylyltransferase activity"/>
    <property type="evidence" value="ECO:0007669"/>
    <property type="project" value="UniProtKB-UniRule"/>
</dbReference>
<keyword evidence="7" id="KW-1185">Reference proteome</keyword>
<keyword evidence="3 5" id="KW-0548">Nucleotidyltransferase</keyword>
<dbReference type="NCBIfam" id="NF009905">
    <property type="entry name" value="PRK13368.1"/>
    <property type="match status" value="1"/>
</dbReference>
<gene>
    <name evidence="5" type="primary">kdsB</name>
    <name evidence="6" type="ORF">DBZ36_11095</name>
</gene>
<dbReference type="EMBL" id="RAQO01000006">
    <property type="protein sequence ID" value="RKF17799.1"/>
    <property type="molecule type" value="Genomic_DNA"/>
</dbReference>
<dbReference type="HAMAP" id="MF_00057">
    <property type="entry name" value="KdsB"/>
    <property type="match status" value="1"/>
</dbReference>
<comment type="subcellular location">
    <subcellularLocation>
        <location evidence="5">Cytoplasm</location>
    </subcellularLocation>
    <subcellularLocation>
        <location evidence="1">Membrane</location>
    </subcellularLocation>
</comment>
<sequence>MKFTVIIPARYQSTRLPAKALLDIAGKPMLQHVYEQACLSKATRVLIATDDGRIQSAAENFGAQVIMTSSEHQSGTERLAEVVEKLGFAEQEIIVNIQGDEPLIPPVIIDQVAKLLVDDSNAPMATLSTDLTDISEINDSNVVKVVSDHYHNALYFSRAAIPFMRDSEPKVESYQRHIGIYAYRAGFVSKYPKLTQSSLEQLEKLEQLRALSNGYVIKIARAVQSPAHGVDTQADLDKVRSWFKTHR</sequence>
<accession>A0A420EAS7</accession>
<evidence type="ECO:0000256" key="3">
    <source>
        <dbReference type="ARBA" id="ARBA00022695"/>
    </source>
</evidence>
<dbReference type="Proteomes" id="UP000286482">
    <property type="component" value="Unassembled WGS sequence"/>
</dbReference>
<dbReference type="GO" id="GO:0033468">
    <property type="term" value="P:CMP-keto-3-deoxy-D-manno-octulosonic acid biosynthetic process"/>
    <property type="evidence" value="ECO:0007669"/>
    <property type="project" value="UniProtKB-UniRule"/>
</dbReference>
<proteinExistence type="inferred from homology"/>
<dbReference type="Gene3D" id="3.90.550.10">
    <property type="entry name" value="Spore Coat Polysaccharide Biosynthesis Protein SpsA, Chain A"/>
    <property type="match status" value="1"/>
</dbReference>
<dbReference type="GO" id="GO:0005829">
    <property type="term" value="C:cytosol"/>
    <property type="evidence" value="ECO:0007669"/>
    <property type="project" value="TreeGrafter"/>
</dbReference>
<dbReference type="NCBIfam" id="NF003950">
    <property type="entry name" value="PRK05450.1-3"/>
    <property type="match status" value="1"/>
</dbReference>
<dbReference type="FunFam" id="3.90.550.10:FF:000011">
    <property type="entry name" value="3-deoxy-manno-octulosonate cytidylyltransferase"/>
    <property type="match status" value="1"/>
</dbReference>
<dbReference type="GO" id="GO:0016020">
    <property type="term" value="C:membrane"/>
    <property type="evidence" value="ECO:0007669"/>
    <property type="project" value="UniProtKB-SubCell"/>
</dbReference>
<comment type="function">
    <text evidence="5">Activates KDO (a required 8-carbon sugar) for incorporation into bacterial lipopolysaccharide in Gram-negative bacteria.</text>
</comment>
<organism evidence="6 7">
    <name type="scientific">Alginatibacterium sediminis</name>
    <dbReference type="NCBI Taxonomy" id="2164068"/>
    <lineage>
        <taxon>Bacteria</taxon>
        <taxon>Pseudomonadati</taxon>
        <taxon>Pseudomonadota</taxon>
        <taxon>Gammaproteobacteria</taxon>
        <taxon>Alteromonadales</taxon>
        <taxon>Alteromonadaceae</taxon>
        <taxon>Alginatibacterium</taxon>
    </lineage>
</organism>
<dbReference type="UniPathway" id="UPA00358">
    <property type="reaction ID" value="UER00476"/>
</dbReference>
<keyword evidence="5" id="KW-0963">Cytoplasm</keyword>
<reference evidence="6 7" key="1">
    <citation type="submission" date="2018-09" db="EMBL/GenBank/DDBJ databases">
        <authorList>
            <person name="Wang Z."/>
        </authorList>
    </citation>
    <scope>NUCLEOTIDE SEQUENCE [LARGE SCALE GENOMIC DNA]</scope>
    <source>
        <strain evidence="6 7">ALS 81</strain>
    </source>
</reference>
<comment type="pathway">
    <text evidence="5">Nucleotide-sugar biosynthesis; CMP-3-deoxy-D-manno-octulosonate biosynthesis; CMP-3-deoxy-D-manno-octulosonate from 3-deoxy-D-manno-octulosonate and CTP: step 1/1.</text>
</comment>
<dbReference type="OrthoDB" id="9815559at2"/>
<keyword evidence="4 5" id="KW-0448">Lipopolysaccharide biosynthesis</keyword>
<evidence type="ECO:0000256" key="2">
    <source>
        <dbReference type="ARBA" id="ARBA00022679"/>
    </source>
</evidence>
<dbReference type="GO" id="GO:0009103">
    <property type="term" value="P:lipopolysaccharide biosynthetic process"/>
    <property type="evidence" value="ECO:0007669"/>
    <property type="project" value="UniProtKB-UniRule"/>
</dbReference>
<name>A0A420EAS7_9ALTE</name>